<sequence length="168" mass="19406">MLFESYDIQKYYDSHIESTTYLLRLLKHRGPKANEDNVAIPPHTDKSFFTILHQNEVDGLHVKTKDGQWIAVEFPPSSFVVMAGDACMGWTNDRVCSPHHRVIMTGEQTRYSMALFSFVSKLIQAPEELVDDEHPLRYKPFDQVELLKYYHTEEGHQAENTVKAFCGI</sequence>
<proteinExistence type="predicted"/>
<dbReference type="Gene3D" id="2.60.120.330">
    <property type="entry name" value="B-lactam Antibiotic, Isopenicillin N Synthase, Chain"/>
    <property type="match status" value="1"/>
</dbReference>
<feature type="domain" description="Fe2OG dioxygenase" evidence="1">
    <location>
        <begin position="18"/>
        <end position="121"/>
    </location>
</feature>
<dbReference type="PRINTS" id="PR00682">
    <property type="entry name" value="IPNSYNTHASE"/>
</dbReference>
<evidence type="ECO:0000313" key="3">
    <source>
        <dbReference type="Proteomes" id="UP001187471"/>
    </source>
</evidence>
<dbReference type="PROSITE" id="PS51471">
    <property type="entry name" value="FE2OG_OXY"/>
    <property type="match status" value="1"/>
</dbReference>
<keyword evidence="3" id="KW-1185">Reference proteome</keyword>
<comment type="caution">
    <text evidence="2">The sequence shown here is derived from an EMBL/GenBank/DDBJ whole genome shotgun (WGS) entry which is preliminary data.</text>
</comment>
<protein>
    <recommendedName>
        <fullName evidence="1">Fe2OG dioxygenase domain-containing protein</fullName>
    </recommendedName>
</protein>
<dbReference type="PANTHER" id="PTHR47990">
    <property type="entry name" value="2-OXOGLUTARATE (2OG) AND FE(II)-DEPENDENT OXYGENASE SUPERFAMILY PROTEIN-RELATED"/>
    <property type="match status" value="1"/>
</dbReference>
<dbReference type="AlphaFoldDB" id="A0AA88UJZ1"/>
<reference evidence="2" key="1">
    <citation type="submission" date="2022-12" db="EMBL/GenBank/DDBJ databases">
        <title>Draft genome assemblies for two species of Escallonia (Escalloniales).</title>
        <authorList>
            <person name="Chanderbali A."/>
            <person name="Dervinis C."/>
            <person name="Anghel I."/>
            <person name="Soltis D."/>
            <person name="Soltis P."/>
            <person name="Zapata F."/>
        </authorList>
    </citation>
    <scope>NUCLEOTIDE SEQUENCE</scope>
    <source>
        <strain evidence="2">UCBG92.1500</strain>
        <tissue evidence="2">Leaf</tissue>
    </source>
</reference>
<dbReference type="Proteomes" id="UP001187471">
    <property type="component" value="Unassembled WGS sequence"/>
</dbReference>
<gene>
    <name evidence="2" type="ORF">RJ640_008666</name>
</gene>
<accession>A0AA88UJZ1</accession>
<dbReference type="InterPro" id="IPR005123">
    <property type="entry name" value="Oxoglu/Fe-dep_dioxygenase_dom"/>
</dbReference>
<dbReference type="InterPro" id="IPR027443">
    <property type="entry name" value="IPNS-like_sf"/>
</dbReference>
<organism evidence="2 3">
    <name type="scientific">Escallonia rubra</name>
    <dbReference type="NCBI Taxonomy" id="112253"/>
    <lineage>
        <taxon>Eukaryota</taxon>
        <taxon>Viridiplantae</taxon>
        <taxon>Streptophyta</taxon>
        <taxon>Embryophyta</taxon>
        <taxon>Tracheophyta</taxon>
        <taxon>Spermatophyta</taxon>
        <taxon>Magnoliopsida</taxon>
        <taxon>eudicotyledons</taxon>
        <taxon>Gunneridae</taxon>
        <taxon>Pentapetalae</taxon>
        <taxon>asterids</taxon>
        <taxon>campanulids</taxon>
        <taxon>Escalloniales</taxon>
        <taxon>Escalloniaceae</taxon>
        <taxon>Escallonia</taxon>
    </lineage>
</organism>
<dbReference type="Pfam" id="PF03171">
    <property type="entry name" value="2OG-FeII_Oxy"/>
    <property type="match status" value="1"/>
</dbReference>
<evidence type="ECO:0000313" key="2">
    <source>
        <dbReference type="EMBL" id="KAK2984901.1"/>
    </source>
</evidence>
<evidence type="ECO:0000259" key="1">
    <source>
        <dbReference type="PROSITE" id="PS51471"/>
    </source>
</evidence>
<dbReference type="EMBL" id="JAVXUO010001211">
    <property type="protein sequence ID" value="KAK2984901.1"/>
    <property type="molecule type" value="Genomic_DNA"/>
</dbReference>
<dbReference type="InterPro" id="IPR050231">
    <property type="entry name" value="Iron_ascorbate_oxido_reductase"/>
</dbReference>
<dbReference type="SUPFAM" id="SSF51197">
    <property type="entry name" value="Clavaminate synthase-like"/>
    <property type="match status" value="1"/>
</dbReference>
<dbReference type="InterPro" id="IPR044861">
    <property type="entry name" value="IPNS-like_FE2OG_OXY"/>
</dbReference>
<name>A0AA88UJZ1_9ASTE</name>